<dbReference type="PANTHER" id="PTHR45947">
    <property type="entry name" value="SULFOQUINOVOSYL TRANSFERASE SQD2"/>
    <property type="match status" value="1"/>
</dbReference>
<evidence type="ECO:0000313" key="3">
    <source>
        <dbReference type="Proteomes" id="UP000015750"/>
    </source>
</evidence>
<dbReference type="RefSeq" id="WP_016627086.1">
    <property type="nucleotide sequence ID" value="NZ_KE351846.1"/>
</dbReference>
<dbReference type="Proteomes" id="UP000015750">
    <property type="component" value="Unassembled WGS sequence"/>
</dbReference>
<evidence type="ECO:0000313" key="2">
    <source>
        <dbReference type="EMBL" id="EPI10423.1"/>
    </source>
</evidence>
<dbReference type="InterPro" id="IPR001296">
    <property type="entry name" value="Glyco_trans_1"/>
</dbReference>
<dbReference type="Gene3D" id="3.40.50.2000">
    <property type="entry name" value="Glycogen Phosphorylase B"/>
    <property type="match status" value="2"/>
</dbReference>
<dbReference type="InterPro" id="IPR050194">
    <property type="entry name" value="Glycosyltransferase_grp1"/>
</dbReference>
<proteinExistence type="predicted"/>
<organism evidence="2 3">
    <name type="scientific">Enterococcus faecalis RP2S-4</name>
    <dbReference type="NCBI Taxonomy" id="1244145"/>
    <lineage>
        <taxon>Bacteria</taxon>
        <taxon>Bacillati</taxon>
        <taxon>Bacillota</taxon>
        <taxon>Bacilli</taxon>
        <taxon>Lactobacillales</taxon>
        <taxon>Enterococcaceae</taxon>
        <taxon>Enterococcus</taxon>
    </lineage>
</organism>
<feature type="domain" description="Glycosyl transferase family 1" evidence="1">
    <location>
        <begin position="223"/>
        <end position="367"/>
    </location>
</feature>
<accession>A0ABC9TPU9</accession>
<dbReference type="SUPFAM" id="SSF53756">
    <property type="entry name" value="UDP-Glycosyltransferase/glycogen phosphorylase"/>
    <property type="match status" value="1"/>
</dbReference>
<comment type="caution">
    <text evidence="2">The sequence shown here is derived from an EMBL/GenBank/DDBJ whole genome shotgun (WGS) entry which is preliminary data.</text>
</comment>
<dbReference type="EMBL" id="ATIR01000024">
    <property type="protein sequence ID" value="EPI10423.1"/>
    <property type="molecule type" value="Genomic_DNA"/>
</dbReference>
<sequence>MIINREFPFKSGESFLENEINEVPDEFDQTFLFPIDISIHEEPTRKIKNPKVSTICVNKQDYNTRKISYTLKSFIKIAKKMDEHLNVSQKHDQYRYDAFSDDVSRKIIKEMEKMSFSENDEIVIYGYWLHVPAEIALRLKSYFQKKGIKSIAISRAHRFDIYEERKKTGYLPSRQYLLNNLDEVFPVSNDGKKYLKEKYSAYASKINCSRLGTYSQGLKKPSEKQFFHILSVSRVVPVKRIELLIEALSTWETNNVVWTHIGDGPELKRVKKMAQEKLHSVTFHFVGYKTNQEVYDYYKNNPVDVFVNVSSSEGIPVSMMEAISFGVPLVATDVGGNREIAVPGMTGYLINKKFPSEELIACLEKLKGLNCQEKDMLEQSVREFWQFFYQAQRNYAEFYEELLQKLSK</sequence>
<reference evidence="2 3" key="1">
    <citation type="submission" date="2013-06" db="EMBL/GenBank/DDBJ databases">
        <authorList>
            <person name="Weinstock G."/>
            <person name="Sodergren E."/>
            <person name="Lobos E.A."/>
            <person name="Fulton L."/>
            <person name="Fulton R."/>
            <person name="Courtney L."/>
            <person name="Fronick C."/>
            <person name="O'Laughlin M."/>
            <person name="Godfrey J."/>
            <person name="Wilson R.M."/>
            <person name="Miner T."/>
            <person name="Farmer C."/>
            <person name="Delehaunty K."/>
            <person name="Cordes M."/>
            <person name="Minx P."/>
            <person name="Tomlinson C."/>
            <person name="Chen J."/>
            <person name="Wollam A."/>
            <person name="Pepin K.H."/>
            <person name="Bhonagiri V."/>
            <person name="Zhang X."/>
            <person name="Warren W."/>
            <person name="Mitreva M."/>
            <person name="Mardis E.R."/>
            <person name="Wilson R.K."/>
        </authorList>
    </citation>
    <scope>NUCLEOTIDE SEQUENCE [LARGE SCALE GENOMIC DNA]</scope>
    <source>
        <strain evidence="2 3">RP2S-4</strain>
    </source>
</reference>
<evidence type="ECO:0000259" key="1">
    <source>
        <dbReference type="Pfam" id="PF00534"/>
    </source>
</evidence>
<dbReference type="AlphaFoldDB" id="A0ABC9TPU9"/>
<name>A0ABC9TPU9_ENTFL</name>
<gene>
    <name evidence="2" type="ORF">D358_00663</name>
</gene>
<protein>
    <submittedName>
        <fullName evidence="2">Glycosyltransferase, group 1 family protein</fullName>
    </submittedName>
</protein>
<dbReference type="Pfam" id="PF00534">
    <property type="entry name" value="Glycos_transf_1"/>
    <property type="match status" value="1"/>
</dbReference>
<dbReference type="PANTHER" id="PTHR45947:SF3">
    <property type="entry name" value="SULFOQUINOVOSYL TRANSFERASE SQD2"/>
    <property type="match status" value="1"/>
</dbReference>